<keyword evidence="5" id="KW-0732">Signal</keyword>
<keyword evidence="3 4" id="KW-0408">Iron</keyword>
<evidence type="ECO:0000313" key="8">
    <source>
        <dbReference type="Proteomes" id="UP000593765"/>
    </source>
</evidence>
<gene>
    <name evidence="7" type="ORF">IPV69_19805</name>
</gene>
<evidence type="ECO:0000256" key="2">
    <source>
        <dbReference type="ARBA" id="ARBA00022723"/>
    </source>
</evidence>
<keyword evidence="1 4" id="KW-0349">Heme</keyword>
<evidence type="ECO:0000256" key="1">
    <source>
        <dbReference type="ARBA" id="ARBA00022617"/>
    </source>
</evidence>
<dbReference type="InterPro" id="IPR036909">
    <property type="entry name" value="Cyt_c-like_dom_sf"/>
</dbReference>
<evidence type="ECO:0000256" key="5">
    <source>
        <dbReference type="SAM" id="SignalP"/>
    </source>
</evidence>
<feature type="domain" description="Cytochrome c" evidence="6">
    <location>
        <begin position="49"/>
        <end position="187"/>
    </location>
</feature>
<dbReference type="PROSITE" id="PS51007">
    <property type="entry name" value="CYTC"/>
    <property type="match status" value="1"/>
</dbReference>
<dbReference type="GO" id="GO:0020037">
    <property type="term" value="F:heme binding"/>
    <property type="evidence" value="ECO:0007669"/>
    <property type="project" value="InterPro"/>
</dbReference>
<dbReference type="InterPro" id="IPR013427">
    <property type="entry name" value="Haem-bd_dom_put"/>
</dbReference>
<name>A0A7M2WTH8_9BACT</name>
<sequence>MRALFVIIVFAFAGIAIAQATRPAEVPPAPKDKDGKVLPTLEKLAAMKGDAKRGAAIYRDEKTVNCLRCHQIGDEGGEIGPPLTTIGEKLSRVQLLDSIVYPSNAILMGFENWFVKTKDGEVYTGLLTSETDDVLSLKDIDGKYIDVQKDQIVTKKQQPISIMPEGLNAAISQQDLVDLLEYLTTLKNQ</sequence>
<keyword evidence="2 4" id="KW-0479">Metal-binding</keyword>
<evidence type="ECO:0000259" key="6">
    <source>
        <dbReference type="PROSITE" id="PS51007"/>
    </source>
</evidence>
<dbReference type="KEGG" id="hbs:IPV69_19805"/>
<dbReference type="GO" id="GO:0009055">
    <property type="term" value="F:electron transfer activity"/>
    <property type="evidence" value="ECO:0007669"/>
    <property type="project" value="InterPro"/>
</dbReference>
<accession>A0A7M2WTH8</accession>
<evidence type="ECO:0000313" key="7">
    <source>
        <dbReference type="EMBL" id="QOV88472.1"/>
    </source>
</evidence>
<dbReference type="NCBIfam" id="TIGR02603">
    <property type="entry name" value="CxxCH_TIGR02603"/>
    <property type="match status" value="1"/>
</dbReference>
<dbReference type="AlphaFoldDB" id="A0A7M2WTH8"/>
<evidence type="ECO:0000256" key="4">
    <source>
        <dbReference type="PROSITE-ProRule" id="PRU00433"/>
    </source>
</evidence>
<dbReference type="GO" id="GO:0046872">
    <property type="term" value="F:metal ion binding"/>
    <property type="evidence" value="ECO:0007669"/>
    <property type="project" value="UniProtKB-KW"/>
</dbReference>
<reference evidence="7 8" key="1">
    <citation type="submission" date="2020-10" db="EMBL/GenBank/DDBJ databases">
        <title>Wide distribution of Phycisphaera-like planctomycetes from WD2101 soil group in peatlands and genome analysis of the first cultivated representative.</title>
        <authorList>
            <person name="Dedysh S.N."/>
            <person name="Beletsky A.V."/>
            <person name="Ivanova A."/>
            <person name="Kulichevskaya I.S."/>
            <person name="Suzina N.E."/>
            <person name="Philippov D.A."/>
            <person name="Rakitin A.L."/>
            <person name="Mardanov A.V."/>
            <person name="Ravin N.V."/>
        </authorList>
    </citation>
    <scope>NUCLEOTIDE SEQUENCE [LARGE SCALE GENOMIC DNA]</scope>
    <source>
        <strain evidence="7 8">M1803</strain>
    </source>
</reference>
<organism evidence="7 8">
    <name type="scientific">Humisphaera borealis</name>
    <dbReference type="NCBI Taxonomy" id="2807512"/>
    <lineage>
        <taxon>Bacteria</taxon>
        <taxon>Pseudomonadati</taxon>
        <taxon>Planctomycetota</taxon>
        <taxon>Phycisphaerae</taxon>
        <taxon>Tepidisphaerales</taxon>
        <taxon>Tepidisphaeraceae</taxon>
        <taxon>Humisphaera</taxon>
    </lineage>
</organism>
<dbReference type="InterPro" id="IPR009056">
    <property type="entry name" value="Cyt_c-like_dom"/>
</dbReference>
<feature type="signal peptide" evidence="5">
    <location>
        <begin position="1"/>
        <end position="18"/>
    </location>
</feature>
<dbReference type="RefSeq" id="WP_206291456.1">
    <property type="nucleotide sequence ID" value="NZ_CP063458.1"/>
</dbReference>
<proteinExistence type="predicted"/>
<dbReference type="PANTHER" id="PTHR33546">
    <property type="entry name" value="LARGE, MULTIFUNCTIONAL SECRETED PROTEIN-RELATED"/>
    <property type="match status" value="1"/>
</dbReference>
<dbReference type="EMBL" id="CP063458">
    <property type="protein sequence ID" value="QOV88472.1"/>
    <property type="molecule type" value="Genomic_DNA"/>
</dbReference>
<protein>
    <submittedName>
        <fullName evidence="7">C-type cytochrome</fullName>
    </submittedName>
</protein>
<dbReference type="PANTHER" id="PTHR33546:SF1">
    <property type="entry name" value="LARGE, MULTIFUNCTIONAL SECRETED PROTEIN"/>
    <property type="match status" value="1"/>
</dbReference>
<dbReference type="Proteomes" id="UP000593765">
    <property type="component" value="Chromosome"/>
</dbReference>
<dbReference type="SUPFAM" id="SSF46626">
    <property type="entry name" value="Cytochrome c"/>
    <property type="match status" value="1"/>
</dbReference>
<dbReference type="Pfam" id="PF00034">
    <property type="entry name" value="Cytochrom_C"/>
    <property type="match status" value="1"/>
</dbReference>
<keyword evidence="8" id="KW-1185">Reference proteome</keyword>
<dbReference type="Gene3D" id="1.10.760.10">
    <property type="entry name" value="Cytochrome c-like domain"/>
    <property type="match status" value="1"/>
</dbReference>
<evidence type="ECO:0000256" key="3">
    <source>
        <dbReference type="ARBA" id="ARBA00023004"/>
    </source>
</evidence>
<feature type="chain" id="PRO_5034901364" evidence="5">
    <location>
        <begin position="19"/>
        <end position="189"/>
    </location>
</feature>